<dbReference type="STRING" id="1043005.A0A074Y901"/>
<dbReference type="OMA" id="MDRASWY"/>
<dbReference type="InterPro" id="IPR001736">
    <property type="entry name" value="PLipase_D/transphosphatidylase"/>
</dbReference>
<dbReference type="PANTHER" id="PTHR21248">
    <property type="entry name" value="CARDIOLIPIN SYNTHASE"/>
    <property type="match status" value="1"/>
</dbReference>
<dbReference type="InParanoid" id="A0A074Y901"/>
<organism evidence="2 3">
    <name type="scientific">Aureobasidium subglaciale (strain EXF-2481)</name>
    <name type="common">Aureobasidium pullulans var. subglaciale</name>
    <dbReference type="NCBI Taxonomy" id="1043005"/>
    <lineage>
        <taxon>Eukaryota</taxon>
        <taxon>Fungi</taxon>
        <taxon>Dikarya</taxon>
        <taxon>Ascomycota</taxon>
        <taxon>Pezizomycotina</taxon>
        <taxon>Dothideomycetes</taxon>
        <taxon>Dothideomycetidae</taxon>
        <taxon>Dothideales</taxon>
        <taxon>Saccotheciaceae</taxon>
        <taxon>Aureobasidium</taxon>
    </lineage>
</organism>
<dbReference type="RefSeq" id="XP_013340975.1">
    <property type="nucleotide sequence ID" value="XM_013485521.1"/>
</dbReference>
<reference evidence="2 3" key="1">
    <citation type="journal article" date="2014" name="BMC Genomics">
        <title>Genome sequencing of four Aureobasidium pullulans varieties: biotechnological potential, stress tolerance, and description of new species.</title>
        <authorList>
            <person name="Gostin Ar C."/>
            <person name="Ohm R.A."/>
            <person name="Kogej T."/>
            <person name="Sonjak S."/>
            <person name="Turk M."/>
            <person name="Zajc J."/>
            <person name="Zalar P."/>
            <person name="Grube M."/>
            <person name="Sun H."/>
            <person name="Han J."/>
            <person name="Sharma A."/>
            <person name="Chiniquy J."/>
            <person name="Ngan C.Y."/>
            <person name="Lipzen A."/>
            <person name="Barry K."/>
            <person name="Grigoriev I.V."/>
            <person name="Gunde-Cimerman N."/>
        </authorList>
    </citation>
    <scope>NUCLEOTIDE SEQUENCE [LARGE SCALE GENOMIC DNA]</scope>
    <source>
        <strain evidence="2 3">EXF-2481</strain>
    </source>
</reference>
<dbReference type="GO" id="GO:0030572">
    <property type="term" value="F:phosphatidyltransferase activity"/>
    <property type="evidence" value="ECO:0007669"/>
    <property type="project" value="UniProtKB-ARBA"/>
</dbReference>
<dbReference type="EMBL" id="KL584770">
    <property type="protein sequence ID" value="KEQ92474.1"/>
    <property type="molecule type" value="Genomic_DNA"/>
</dbReference>
<dbReference type="SUPFAM" id="SSF56024">
    <property type="entry name" value="Phospholipase D/nuclease"/>
    <property type="match status" value="2"/>
</dbReference>
<dbReference type="CDD" id="cd00138">
    <property type="entry name" value="PLDc_SF"/>
    <property type="match status" value="1"/>
</dbReference>
<feature type="domain" description="PLD phosphodiesterase" evidence="1">
    <location>
        <begin position="397"/>
        <end position="424"/>
    </location>
</feature>
<sequence length="460" mass="51316">MVSSKHNTTLLQPWLSDLKAGYNKSITTRPNYYLNSPSKTLITTSNLHSLHLGTGESILKSLIPLLESANEEVVLVTCFWATSASQKLINEVLKILSEKAVARDKEIRVRICFSSSGILQKLLHPQSLAGKVYEPESWQSALQLPAPEELQGLDMVVKSIFLLPFSVMHPKFIIIDRKIAVLPSCNVSWEDWFEGAVVLSGSVVSCFVDFWREFWAQQEDRDELLTMTTDLEQGIDVTRIPQSQPGSLLSHTALALANVTTIFLPSPHNRNPGFTFPWQDYSPPPPTPLNTFFLRSLAAAERNVYIQTPNLTSPPVLTAILHTLQRGIDIHIITSERLMILEQLVTAGTTTSRCISRLVSRYNTLLSPSSSDLEAGTRRPGKLSIGYFEPRKQGDREPRQSHFKCTIVDEELVILGSGNLDRASWYTSQELGCAFLDSGFAGKLKGELERALEGRVKRVL</sequence>
<dbReference type="SMART" id="SM00155">
    <property type="entry name" value="PLDc"/>
    <property type="match status" value="2"/>
</dbReference>
<dbReference type="InterPro" id="IPR025202">
    <property type="entry name" value="PLD-like_dom"/>
</dbReference>
<accession>A0A074Y901</accession>
<proteinExistence type="predicted"/>
<evidence type="ECO:0000313" key="3">
    <source>
        <dbReference type="Proteomes" id="UP000030641"/>
    </source>
</evidence>
<dbReference type="Pfam" id="PF13091">
    <property type="entry name" value="PLDc_2"/>
    <property type="match status" value="1"/>
</dbReference>
<dbReference type="Gene3D" id="3.30.870.10">
    <property type="entry name" value="Endonuclease Chain A"/>
    <property type="match status" value="2"/>
</dbReference>
<dbReference type="AlphaFoldDB" id="A0A074Y901"/>
<name>A0A074Y901_AURSE</name>
<dbReference type="PANTHER" id="PTHR21248:SF11">
    <property type="entry name" value="PLD PHOSPHODIESTERASE DOMAIN-CONTAINING PROTEIN"/>
    <property type="match status" value="1"/>
</dbReference>
<dbReference type="OrthoDB" id="2958217at2759"/>
<gene>
    <name evidence="2" type="ORF">AUEXF2481DRAFT_42923</name>
</gene>
<dbReference type="Proteomes" id="UP000030641">
    <property type="component" value="Unassembled WGS sequence"/>
</dbReference>
<dbReference type="GeneID" id="25367267"/>
<keyword evidence="3" id="KW-1185">Reference proteome</keyword>
<feature type="domain" description="PLD phosphodiesterase" evidence="1">
    <location>
        <begin position="164"/>
        <end position="191"/>
    </location>
</feature>
<dbReference type="HOGENOM" id="CLU_030268_0_0_1"/>
<protein>
    <recommendedName>
        <fullName evidence="1">PLD phosphodiesterase domain-containing protein</fullName>
    </recommendedName>
</protein>
<dbReference type="PROSITE" id="PS50035">
    <property type="entry name" value="PLD"/>
    <property type="match status" value="2"/>
</dbReference>
<evidence type="ECO:0000259" key="1">
    <source>
        <dbReference type="PROSITE" id="PS50035"/>
    </source>
</evidence>
<evidence type="ECO:0000313" key="2">
    <source>
        <dbReference type="EMBL" id="KEQ92474.1"/>
    </source>
</evidence>
<dbReference type="GO" id="GO:0032049">
    <property type="term" value="P:cardiolipin biosynthetic process"/>
    <property type="evidence" value="ECO:0007669"/>
    <property type="project" value="UniProtKB-ARBA"/>
</dbReference>